<name>A0A0R3MF81_9BRAD</name>
<accession>A0A0R3MF81</accession>
<dbReference type="EMBL" id="LLYB01000101">
    <property type="protein sequence ID" value="KRR18916.1"/>
    <property type="molecule type" value="Genomic_DNA"/>
</dbReference>
<sequence>MQHNALVSFSSIFTLRDGVSEEEFLARLHAFFQHFIDMDFATDYRVMRREALEGFGKTIPAFTYRGELIYPDLERERAAYEYVKQHGERVHLLHIAMNSLVKPDADFFLETRIS</sequence>
<reference evidence="1 2" key="1">
    <citation type="submission" date="2014-03" db="EMBL/GenBank/DDBJ databases">
        <title>Bradyrhizobium valentinum sp. nov., isolated from effective nodules of Lupinus mariae-josephae, a lupine endemic of basic-lime soils in Eastern Spain.</title>
        <authorList>
            <person name="Duran D."/>
            <person name="Rey L."/>
            <person name="Navarro A."/>
            <person name="Busquets A."/>
            <person name="Imperial J."/>
            <person name="Ruiz-Argueso T."/>
        </authorList>
    </citation>
    <scope>NUCLEOTIDE SEQUENCE [LARGE SCALE GENOMIC DNA]</scope>
    <source>
        <strain evidence="1 2">CCBAU 23086</strain>
    </source>
</reference>
<dbReference type="AlphaFoldDB" id="A0A0R3MF81"/>
<proteinExistence type="predicted"/>
<organism evidence="1 2">
    <name type="scientific">Bradyrhizobium lablabi</name>
    <dbReference type="NCBI Taxonomy" id="722472"/>
    <lineage>
        <taxon>Bacteria</taxon>
        <taxon>Pseudomonadati</taxon>
        <taxon>Pseudomonadota</taxon>
        <taxon>Alphaproteobacteria</taxon>
        <taxon>Hyphomicrobiales</taxon>
        <taxon>Nitrobacteraceae</taxon>
        <taxon>Bradyrhizobium</taxon>
    </lineage>
</organism>
<evidence type="ECO:0000313" key="1">
    <source>
        <dbReference type="EMBL" id="KRR18916.1"/>
    </source>
</evidence>
<comment type="caution">
    <text evidence="1">The sequence shown here is derived from an EMBL/GenBank/DDBJ whole genome shotgun (WGS) entry which is preliminary data.</text>
</comment>
<dbReference type="OrthoDB" id="8241745at2"/>
<gene>
    <name evidence="1" type="ORF">CQ14_18655</name>
</gene>
<dbReference type="Pfam" id="PF20319">
    <property type="entry name" value="DUF6614"/>
    <property type="match status" value="1"/>
</dbReference>
<dbReference type="Proteomes" id="UP000051660">
    <property type="component" value="Unassembled WGS sequence"/>
</dbReference>
<evidence type="ECO:0000313" key="2">
    <source>
        <dbReference type="Proteomes" id="UP000051660"/>
    </source>
</evidence>
<dbReference type="RefSeq" id="WP_057861253.1">
    <property type="nucleotide sequence ID" value="NZ_LLYB01000101.1"/>
</dbReference>
<dbReference type="InterPro" id="IPR046722">
    <property type="entry name" value="DUF6614"/>
</dbReference>
<protein>
    <submittedName>
        <fullName evidence="1">Uncharacterized protein</fullName>
    </submittedName>
</protein>